<evidence type="ECO:0000313" key="1">
    <source>
        <dbReference type="EMBL" id="MFC3861636.1"/>
    </source>
</evidence>
<sequence>MRRVIRKGFRHWREHLRPRPTLSGVTPETHVLLLDVDGVLITPDDFYGAKLFREHPDLMRDFMGTSFHSASTGRSDLLEHLPALMAAMGHTGDPGDFYREWLEYENRPNVPMLDAVRELRSAGWRAYLATNQEAHRTRHLLQESGLQGITDGHFASYTVGHRKPTPEYYAEVTRQLSLPPEHLVFWDDAAGNVQAAREAGWTAHLFTGVADFRRVMGL</sequence>
<dbReference type="NCBIfam" id="TIGR01509">
    <property type="entry name" value="HAD-SF-IA-v3"/>
    <property type="match status" value="1"/>
</dbReference>
<dbReference type="CDD" id="cd02603">
    <property type="entry name" value="HAD_sEH-N_like"/>
    <property type="match status" value="1"/>
</dbReference>
<dbReference type="GO" id="GO:0016787">
    <property type="term" value="F:hydrolase activity"/>
    <property type="evidence" value="ECO:0007669"/>
    <property type="project" value="UniProtKB-KW"/>
</dbReference>
<dbReference type="InterPro" id="IPR006439">
    <property type="entry name" value="HAD-SF_hydro_IA"/>
</dbReference>
<proteinExistence type="predicted"/>
<keyword evidence="1" id="KW-0378">Hydrolase</keyword>
<name>A0ABV8A8H1_9DEIO</name>
<dbReference type="InterPro" id="IPR036412">
    <property type="entry name" value="HAD-like_sf"/>
</dbReference>
<dbReference type="Pfam" id="PF00702">
    <property type="entry name" value="Hydrolase"/>
    <property type="match status" value="1"/>
</dbReference>
<dbReference type="EMBL" id="JBHRZF010000153">
    <property type="protein sequence ID" value="MFC3861636.1"/>
    <property type="molecule type" value="Genomic_DNA"/>
</dbReference>
<dbReference type="SFLD" id="SFLDG01129">
    <property type="entry name" value="C1.5:_HAD__Beta-PGM__Phosphata"/>
    <property type="match status" value="1"/>
</dbReference>
<keyword evidence="2" id="KW-1185">Reference proteome</keyword>
<accession>A0ABV8A8H1</accession>
<dbReference type="InterPro" id="IPR023214">
    <property type="entry name" value="HAD_sf"/>
</dbReference>
<dbReference type="SFLD" id="SFLDS00003">
    <property type="entry name" value="Haloacid_Dehalogenase"/>
    <property type="match status" value="1"/>
</dbReference>
<gene>
    <name evidence="1" type="ORF">ACFOPQ_12785</name>
</gene>
<reference evidence="2" key="1">
    <citation type="journal article" date="2019" name="Int. J. Syst. Evol. Microbiol.">
        <title>The Global Catalogue of Microorganisms (GCM) 10K type strain sequencing project: providing services to taxonomists for standard genome sequencing and annotation.</title>
        <authorList>
            <consortium name="The Broad Institute Genomics Platform"/>
            <consortium name="The Broad Institute Genome Sequencing Center for Infectious Disease"/>
            <person name="Wu L."/>
            <person name="Ma J."/>
        </authorList>
    </citation>
    <scope>NUCLEOTIDE SEQUENCE [LARGE SCALE GENOMIC DNA]</scope>
    <source>
        <strain evidence="2">CCTCC AB 2013263</strain>
    </source>
</reference>
<dbReference type="PANTHER" id="PTHR43611:SF3">
    <property type="entry name" value="FLAVIN MONONUCLEOTIDE HYDROLASE 1, CHLOROPLATIC"/>
    <property type="match status" value="1"/>
</dbReference>
<dbReference type="Proteomes" id="UP001595748">
    <property type="component" value="Unassembled WGS sequence"/>
</dbReference>
<dbReference type="Gene3D" id="3.40.50.1000">
    <property type="entry name" value="HAD superfamily/HAD-like"/>
    <property type="match status" value="1"/>
</dbReference>
<evidence type="ECO:0000313" key="2">
    <source>
        <dbReference type="Proteomes" id="UP001595748"/>
    </source>
</evidence>
<dbReference type="SUPFAM" id="SSF56784">
    <property type="entry name" value="HAD-like"/>
    <property type="match status" value="1"/>
</dbReference>
<protein>
    <submittedName>
        <fullName evidence="1">HAD family hydrolase</fullName>
    </submittedName>
</protein>
<comment type="caution">
    <text evidence="1">The sequence shown here is derived from an EMBL/GenBank/DDBJ whole genome shotgun (WGS) entry which is preliminary data.</text>
</comment>
<organism evidence="1 2">
    <name type="scientific">Deinococcus antarcticus</name>
    <dbReference type="NCBI Taxonomy" id="1298767"/>
    <lineage>
        <taxon>Bacteria</taxon>
        <taxon>Thermotogati</taxon>
        <taxon>Deinococcota</taxon>
        <taxon>Deinococci</taxon>
        <taxon>Deinococcales</taxon>
        <taxon>Deinococcaceae</taxon>
        <taxon>Deinococcus</taxon>
    </lineage>
</organism>
<dbReference type="PANTHER" id="PTHR43611">
    <property type="entry name" value="ALPHA-D-GLUCOSE 1-PHOSPHATE PHOSPHATASE"/>
    <property type="match status" value="1"/>
</dbReference>